<sequence length="294" mass="32789">MYDWDALWHEHAGYRTGYTGDKNDLNELAEELSGTLVHPAKDDAGVAVYDSGDSFVLVGRGNGMQILDVPKHALFDITLRFVTEDEGADTPLPYVEILVDNLATGDEAAWRGEATQGDDGAPLVAGCPLRSTTPPDMPFAELSFSRGERFRAALQQLWQEDIPQLKPLMDAWFKGEKAVVMDADSQPLPDDARTREMLDRYAEIIHREQAALSRKFSDNELHLIAEVLRDIHFESAASCRGVWLAVEARLVHDELDRKLEVDAQSLLERMKALSFAQEVALIEALSPLRETQEG</sequence>
<protein>
    <submittedName>
        <fullName evidence="1">Uncharacterized protein</fullName>
    </submittedName>
</protein>
<proteinExistence type="predicted"/>
<organism evidence="1 2">
    <name type="scientific">Pseudogulbenkiania subflava DSM 22618</name>
    <dbReference type="NCBI Taxonomy" id="1123014"/>
    <lineage>
        <taxon>Bacteria</taxon>
        <taxon>Pseudomonadati</taxon>
        <taxon>Pseudomonadota</taxon>
        <taxon>Betaproteobacteria</taxon>
        <taxon>Neisseriales</taxon>
        <taxon>Chromobacteriaceae</taxon>
        <taxon>Pseudogulbenkiania</taxon>
    </lineage>
</organism>
<accession>A0A1Y6BMU8</accession>
<dbReference type="Proteomes" id="UP000192920">
    <property type="component" value="Unassembled WGS sequence"/>
</dbReference>
<dbReference type="AlphaFoldDB" id="A0A1Y6BMU8"/>
<reference evidence="2" key="1">
    <citation type="submission" date="2017-04" db="EMBL/GenBank/DDBJ databases">
        <authorList>
            <person name="Varghese N."/>
            <person name="Submissions S."/>
        </authorList>
    </citation>
    <scope>NUCLEOTIDE SEQUENCE [LARGE SCALE GENOMIC DNA]</scope>
    <source>
        <strain evidence="2">DSM 22618</strain>
    </source>
</reference>
<dbReference type="RefSeq" id="WP_085275730.1">
    <property type="nucleotide sequence ID" value="NZ_FXAG01000005.1"/>
</dbReference>
<gene>
    <name evidence="1" type="ORF">SAMN02745746_01428</name>
</gene>
<evidence type="ECO:0000313" key="2">
    <source>
        <dbReference type="Proteomes" id="UP000192920"/>
    </source>
</evidence>
<dbReference type="EMBL" id="FXAG01000005">
    <property type="protein sequence ID" value="SMF11675.1"/>
    <property type="molecule type" value="Genomic_DNA"/>
</dbReference>
<evidence type="ECO:0000313" key="1">
    <source>
        <dbReference type="EMBL" id="SMF11675.1"/>
    </source>
</evidence>
<name>A0A1Y6BMU8_9NEIS</name>
<keyword evidence="2" id="KW-1185">Reference proteome</keyword>